<protein>
    <recommendedName>
        <fullName evidence="1">Heterokaryon incompatibility domain-containing protein</fullName>
    </recommendedName>
</protein>
<accession>A0AAJ0H7M5</accession>
<reference evidence="2" key="2">
    <citation type="submission" date="2023-06" db="EMBL/GenBank/DDBJ databases">
        <authorList>
            <consortium name="Lawrence Berkeley National Laboratory"/>
            <person name="Haridas S."/>
            <person name="Hensen N."/>
            <person name="Bonometti L."/>
            <person name="Westerberg I."/>
            <person name="Brannstrom I.O."/>
            <person name="Guillou S."/>
            <person name="Cros-Aarteil S."/>
            <person name="Calhoun S."/>
            <person name="Kuo A."/>
            <person name="Mondo S."/>
            <person name="Pangilinan J."/>
            <person name="Riley R."/>
            <person name="Labutti K."/>
            <person name="Andreopoulos B."/>
            <person name="Lipzen A."/>
            <person name="Chen C."/>
            <person name="Yanf M."/>
            <person name="Daum C."/>
            <person name="Ng V."/>
            <person name="Clum A."/>
            <person name="Steindorff A."/>
            <person name="Ohm R."/>
            <person name="Martin F."/>
            <person name="Silar P."/>
            <person name="Natvig D."/>
            <person name="Lalanne C."/>
            <person name="Gautier V."/>
            <person name="Ament-Velasquez S.L."/>
            <person name="Kruys A."/>
            <person name="Hutchinson M.I."/>
            <person name="Powell A.J."/>
            <person name="Barry K."/>
            <person name="Miller A.N."/>
            <person name="Grigoriev I.V."/>
            <person name="Debuchy R."/>
            <person name="Gladieux P."/>
            <person name="Thoren M.H."/>
            <person name="Johannesson H."/>
        </authorList>
    </citation>
    <scope>NUCLEOTIDE SEQUENCE</scope>
    <source>
        <strain evidence="2">CBS 955.72</strain>
    </source>
</reference>
<keyword evidence="3" id="KW-1185">Reference proteome</keyword>
<feature type="non-terminal residue" evidence="2">
    <location>
        <position position="95"/>
    </location>
</feature>
<feature type="domain" description="Heterokaryon incompatibility" evidence="1">
    <location>
        <begin position="9"/>
        <end position="95"/>
    </location>
</feature>
<dbReference type="Pfam" id="PF06985">
    <property type="entry name" value="HET"/>
    <property type="match status" value="1"/>
</dbReference>
<reference evidence="2" key="1">
    <citation type="journal article" date="2023" name="Mol. Phylogenet. Evol.">
        <title>Genome-scale phylogeny and comparative genomics of the fungal order Sordariales.</title>
        <authorList>
            <person name="Hensen N."/>
            <person name="Bonometti L."/>
            <person name="Westerberg I."/>
            <person name="Brannstrom I.O."/>
            <person name="Guillou S."/>
            <person name="Cros-Aarteil S."/>
            <person name="Calhoun S."/>
            <person name="Haridas S."/>
            <person name="Kuo A."/>
            <person name="Mondo S."/>
            <person name="Pangilinan J."/>
            <person name="Riley R."/>
            <person name="LaButti K."/>
            <person name="Andreopoulos B."/>
            <person name="Lipzen A."/>
            <person name="Chen C."/>
            <person name="Yan M."/>
            <person name="Daum C."/>
            <person name="Ng V."/>
            <person name="Clum A."/>
            <person name="Steindorff A."/>
            <person name="Ohm R.A."/>
            <person name="Martin F."/>
            <person name="Silar P."/>
            <person name="Natvig D.O."/>
            <person name="Lalanne C."/>
            <person name="Gautier V."/>
            <person name="Ament-Velasquez S.L."/>
            <person name="Kruys A."/>
            <person name="Hutchinson M.I."/>
            <person name="Powell A.J."/>
            <person name="Barry K."/>
            <person name="Miller A.N."/>
            <person name="Grigoriev I.V."/>
            <person name="Debuchy R."/>
            <person name="Gladieux P."/>
            <person name="Hiltunen Thoren M."/>
            <person name="Johannesson H."/>
        </authorList>
    </citation>
    <scope>NUCLEOTIDE SEQUENCE</scope>
    <source>
        <strain evidence="2">CBS 955.72</strain>
    </source>
</reference>
<sequence>TANGASHPYIALSHGWGGAKRNKLQMTRDCLANRQRGFSISELPRARRDAVTVARYLGVQYLWVGSLCVVQDDDDEKGREMGKMWQVNAGATLTV</sequence>
<organism evidence="2 3">
    <name type="scientific">Lasiosphaeria hispida</name>
    <dbReference type="NCBI Taxonomy" id="260671"/>
    <lineage>
        <taxon>Eukaryota</taxon>
        <taxon>Fungi</taxon>
        <taxon>Dikarya</taxon>
        <taxon>Ascomycota</taxon>
        <taxon>Pezizomycotina</taxon>
        <taxon>Sordariomycetes</taxon>
        <taxon>Sordariomycetidae</taxon>
        <taxon>Sordariales</taxon>
        <taxon>Lasiosphaeriaceae</taxon>
        <taxon>Lasiosphaeria</taxon>
    </lineage>
</organism>
<dbReference type="InterPro" id="IPR010730">
    <property type="entry name" value="HET"/>
</dbReference>
<proteinExistence type="predicted"/>
<evidence type="ECO:0000313" key="2">
    <source>
        <dbReference type="EMBL" id="KAK3342155.1"/>
    </source>
</evidence>
<feature type="non-terminal residue" evidence="2">
    <location>
        <position position="1"/>
    </location>
</feature>
<dbReference type="PANTHER" id="PTHR33112:SF16">
    <property type="entry name" value="HETEROKARYON INCOMPATIBILITY DOMAIN-CONTAINING PROTEIN"/>
    <property type="match status" value="1"/>
</dbReference>
<evidence type="ECO:0000259" key="1">
    <source>
        <dbReference type="Pfam" id="PF06985"/>
    </source>
</evidence>
<dbReference type="AlphaFoldDB" id="A0AAJ0H7M5"/>
<gene>
    <name evidence="2" type="ORF">B0T25DRAFT_414394</name>
</gene>
<comment type="caution">
    <text evidence="2">The sequence shown here is derived from an EMBL/GenBank/DDBJ whole genome shotgun (WGS) entry which is preliminary data.</text>
</comment>
<dbReference type="EMBL" id="JAUIQD010000008">
    <property type="protein sequence ID" value="KAK3342155.1"/>
    <property type="molecule type" value="Genomic_DNA"/>
</dbReference>
<dbReference type="Proteomes" id="UP001275084">
    <property type="component" value="Unassembled WGS sequence"/>
</dbReference>
<name>A0AAJ0H7M5_9PEZI</name>
<dbReference type="PANTHER" id="PTHR33112">
    <property type="entry name" value="DOMAIN PROTEIN, PUTATIVE-RELATED"/>
    <property type="match status" value="1"/>
</dbReference>
<evidence type="ECO:0000313" key="3">
    <source>
        <dbReference type="Proteomes" id="UP001275084"/>
    </source>
</evidence>